<evidence type="ECO:0000313" key="1">
    <source>
        <dbReference type="EMBL" id="MBM7636482.1"/>
    </source>
</evidence>
<dbReference type="RefSeq" id="WP_205017356.1">
    <property type="nucleotide sequence ID" value="NZ_JAFBEI010000025.1"/>
</dbReference>
<accession>A0ABS2PMG8</accession>
<gene>
    <name evidence="1" type="ORF">JOC31_001303</name>
</gene>
<protein>
    <submittedName>
        <fullName evidence="1">Gas vesicle protein</fullName>
    </submittedName>
</protein>
<evidence type="ECO:0000313" key="2">
    <source>
        <dbReference type="Proteomes" id="UP000809081"/>
    </source>
</evidence>
<comment type="caution">
    <text evidence="1">The sequence shown here is derived from an EMBL/GenBank/DDBJ whole genome shotgun (WGS) entry which is preliminary data.</text>
</comment>
<dbReference type="EMBL" id="JAFBEI010000025">
    <property type="protein sequence ID" value="MBM7636482.1"/>
    <property type="molecule type" value="Genomic_DNA"/>
</dbReference>
<reference evidence="1 2" key="1">
    <citation type="submission" date="2021-01" db="EMBL/GenBank/DDBJ databases">
        <title>Genomic Encyclopedia of Type Strains, Phase IV (KMG-IV): sequencing the most valuable type-strain genomes for metagenomic binning, comparative biology and taxonomic classification.</title>
        <authorList>
            <person name="Goeker M."/>
        </authorList>
    </citation>
    <scope>NUCLEOTIDE SEQUENCE [LARGE SCALE GENOMIC DNA]</scope>
    <source>
        <strain evidence="1 2">DSM 27513</strain>
    </source>
</reference>
<sequence>MKLKQLALLSIGVYASYQAYQKRHALAENWTNLKKAGHEASHDLERIKQNLAIIESQTQNLNQISQDLTYKWRVFQKETQPRLREIQDHLAPYTQNQTKKSENN</sequence>
<name>A0ABS2PMG8_9STRE</name>
<dbReference type="Proteomes" id="UP000809081">
    <property type="component" value="Unassembled WGS sequence"/>
</dbReference>
<keyword evidence="2" id="KW-1185">Reference proteome</keyword>
<proteinExistence type="predicted"/>
<organism evidence="1 2">
    <name type="scientific">Streptococcus saliviloxodontae</name>
    <dbReference type="NCBI Taxonomy" id="1349416"/>
    <lineage>
        <taxon>Bacteria</taxon>
        <taxon>Bacillati</taxon>
        <taxon>Bacillota</taxon>
        <taxon>Bacilli</taxon>
        <taxon>Lactobacillales</taxon>
        <taxon>Streptococcaceae</taxon>
        <taxon>Streptococcus</taxon>
    </lineage>
</organism>